<evidence type="ECO:0000313" key="4">
    <source>
        <dbReference type="Proteomes" id="UP000000600"/>
    </source>
</evidence>
<dbReference type="RefSeq" id="XP_001426215.1">
    <property type="nucleotide sequence ID" value="XM_001426178.1"/>
</dbReference>
<dbReference type="OMA" id="CINEFVA"/>
<comment type="similarity">
    <text evidence="1">Belongs to the cullin family.</text>
</comment>
<dbReference type="InterPro" id="IPR001373">
    <property type="entry name" value="Cullin_N"/>
</dbReference>
<dbReference type="OrthoDB" id="435621at2759"/>
<evidence type="ECO:0000259" key="2">
    <source>
        <dbReference type="Pfam" id="PF00888"/>
    </source>
</evidence>
<evidence type="ECO:0000313" key="3">
    <source>
        <dbReference type="EMBL" id="CAK58817.1"/>
    </source>
</evidence>
<sequence>MLKDFQNRFDILEEKCLKNARLLKNSLFSGAQFQLPKDEIMYLNREILDLSSEWSIHFPRTAKKQSKEESNLGIEFKMINLYKLCINEFVAEMYEELKKTQNQKETTLQLVAKHYHDYKAFSYWLYKIFYHLDTNTLSTLGADLHSLSLETLKTVYFKEAQEKLFRTILDVLLESRQKQLLLDKKIKSLCELFVVMGANTVKLKYEKEQGMYDYICQNFLETEKFYKENFEKRFLEETQKFYKYQISERQNLGVIEFVRWADRVISLEEQMCLESYSKSFDQIKQLFNQLFVKEQAERLSAGGLGELFNWENYTVQYLGRVSVYNFLLKNSKFTIQLLFVK</sequence>
<dbReference type="Pfam" id="PF00888">
    <property type="entry name" value="Cullin"/>
    <property type="match status" value="1"/>
</dbReference>
<dbReference type="InParanoid" id="A0BJV0"/>
<dbReference type="InterPro" id="IPR016159">
    <property type="entry name" value="Cullin_repeat-like_dom_sf"/>
</dbReference>
<dbReference type="GeneID" id="5011999"/>
<dbReference type="HOGENOM" id="CLU_814974_0_0_1"/>
<reference evidence="3 4" key="1">
    <citation type="journal article" date="2006" name="Nature">
        <title>Global trends of whole-genome duplications revealed by the ciliate Paramecium tetraurelia.</title>
        <authorList>
            <consortium name="Genoscope"/>
            <person name="Aury J.-M."/>
            <person name="Jaillon O."/>
            <person name="Duret L."/>
            <person name="Noel B."/>
            <person name="Jubin C."/>
            <person name="Porcel B.M."/>
            <person name="Segurens B."/>
            <person name="Daubin V."/>
            <person name="Anthouard V."/>
            <person name="Aiach N."/>
            <person name="Arnaiz O."/>
            <person name="Billaut A."/>
            <person name="Beisson J."/>
            <person name="Blanc I."/>
            <person name="Bouhouche K."/>
            <person name="Camara F."/>
            <person name="Duharcourt S."/>
            <person name="Guigo R."/>
            <person name="Gogendeau D."/>
            <person name="Katinka M."/>
            <person name="Keller A.-M."/>
            <person name="Kissmehl R."/>
            <person name="Klotz C."/>
            <person name="Koll F."/>
            <person name="Le Moue A."/>
            <person name="Lepere C."/>
            <person name="Malinsky S."/>
            <person name="Nowacki M."/>
            <person name="Nowak J.K."/>
            <person name="Plattner H."/>
            <person name="Poulain J."/>
            <person name="Ruiz F."/>
            <person name="Serrano V."/>
            <person name="Zagulski M."/>
            <person name="Dessen P."/>
            <person name="Betermier M."/>
            <person name="Weissenbach J."/>
            <person name="Scarpelli C."/>
            <person name="Schachter V."/>
            <person name="Sperling L."/>
            <person name="Meyer E."/>
            <person name="Cohen J."/>
            <person name="Wincker P."/>
        </authorList>
    </citation>
    <scope>NUCLEOTIDE SEQUENCE [LARGE SCALE GENOMIC DNA]</scope>
    <source>
        <strain evidence="3 4">Stock d4-2</strain>
    </source>
</reference>
<keyword evidence="4" id="KW-1185">Reference proteome</keyword>
<gene>
    <name evidence="3" type="ORF">GSPATT00029446001</name>
</gene>
<protein>
    <recommendedName>
        <fullName evidence="2">Cullin N-terminal domain-containing protein</fullName>
    </recommendedName>
</protein>
<accession>A0BJV0</accession>
<dbReference type="KEGG" id="ptm:GSPATT00029446001"/>
<dbReference type="EMBL" id="CT867998">
    <property type="protein sequence ID" value="CAK58817.1"/>
    <property type="molecule type" value="Genomic_DNA"/>
</dbReference>
<evidence type="ECO:0000256" key="1">
    <source>
        <dbReference type="ARBA" id="ARBA00006019"/>
    </source>
</evidence>
<organism evidence="3 4">
    <name type="scientific">Paramecium tetraurelia</name>
    <dbReference type="NCBI Taxonomy" id="5888"/>
    <lineage>
        <taxon>Eukaryota</taxon>
        <taxon>Sar</taxon>
        <taxon>Alveolata</taxon>
        <taxon>Ciliophora</taxon>
        <taxon>Intramacronucleata</taxon>
        <taxon>Oligohymenophorea</taxon>
        <taxon>Peniculida</taxon>
        <taxon>Parameciidae</taxon>
        <taxon>Paramecium</taxon>
    </lineage>
</organism>
<dbReference type="STRING" id="5888.A0BJV0"/>
<dbReference type="AlphaFoldDB" id="A0BJV0"/>
<dbReference type="SUPFAM" id="SSF74788">
    <property type="entry name" value="Cullin repeat-like"/>
    <property type="match status" value="1"/>
</dbReference>
<feature type="domain" description="Cullin N-terminal" evidence="2">
    <location>
        <begin position="77"/>
        <end position="309"/>
    </location>
</feature>
<dbReference type="Proteomes" id="UP000000600">
    <property type="component" value="Unassembled WGS sequence"/>
</dbReference>
<dbReference type="GO" id="GO:0031625">
    <property type="term" value="F:ubiquitin protein ligase binding"/>
    <property type="evidence" value="ECO:0007669"/>
    <property type="project" value="InterPro"/>
</dbReference>
<proteinExistence type="inferred from homology"/>
<dbReference type="Gene3D" id="1.20.1310.10">
    <property type="entry name" value="Cullin Repeats"/>
    <property type="match status" value="1"/>
</dbReference>
<name>A0BJV0_PARTE</name>
<dbReference type="GO" id="GO:0006511">
    <property type="term" value="P:ubiquitin-dependent protein catabolic process"/>
    <property type="evidence" value="ECO:0007669"/>
    <property type="project" value="InterPro"/>
</dbReference>